<accession>A0A1H6HQ28</accession>
<feature type="transmembrane region" description="Helical" evidence="5">
    <location>
        <begin position="49"/>
        <end position="66"/>
    </location>
</feature>
<dbReference type="PANTHER" id="PTHR23501">
    <property type="entry name" value="MAJOR FACILITATOR SUPERFAMILY"/>
    <property type="match status" value="1"/>
</dbReference>
<keyword evidence="7" id="KW-1185">Reference proteome</keyword>
<name>A0A1H6HQ28_9FLAO</name>
<feature type="transmembrane region" description="Helical" evidence="5">
    <location>
        <begin position="228"/>
        <end position="251"/>
    </location>
</feature>
<feature type="transmembrane region" description="Helical" evidence="5">
    <location>
        <begin position="200"/>
        <end position="222"/>
    </location>
</feature>
<feature type="transmembrane region" description="Helical" evidence="5">
    <location>
        <begin position="168"/>
        <end position="188"/>
    </location>
</feature>
<dbReference type="RefSeq" id="WP_089767565.1">
    <property type="nucleotide sequence ID" value="NZ_FNWX01000001.1"/>
</dbReference>
<comment type="subcellular location">
    <subcellularLocation>
        <location evidence="1">Membrane</location>
        <topology evidence="1">Multi-pass membrane protein</topology>
    </subcellularLocation>
</comment>
<proteinExistence type="predicted"/>
<evidence type="ECO:0000256" key="2">
    <source>
        <dbReference type="ARBA" id="ARBA00022692"/>
    </source>
</evidence>
<feature type="transmembrane region" description="Helical" evidence="5">
    <location>
        <begin position="137"/>
        <end position="156"/>
    </location>
</feature>
<dbReference type="STRING" id="420404.SAMN05421793_10137"/>
<dbReference type="PANTHER" id="PTHR23501:SF5">
    <property type="entry name" value="TRANSPORT PROTEIN"/>
    <property type="match status" value="1"/>
</dbReference>
<feature type="transmembrane region" description="Helical" evidence="5">
    <location>
        <begin position="271"/>
        <end position="294"/>
    </location>
</feature>
<organism evidence="6 7">
    <name type="scientific">Epilithonimonas hominis</name>
    <dbReference type="NCBI Taxonomy" id="420404"/>
    <lineage>
        <taxon>Bacteria</taxon>
        <taxon>Pseudomonadati</taxon>
        <taxon>Bacteroidota</taxon>
        <taxon>Flavobacteriia</taxon>
        <taxon>Flavobacteriales</taxon>
        <taxon>Weeksellaceae</taxon>
        <taxon>Chryseobacterium group</taxon>
        <taxon>Epilithonimonas</taxon>
    </lineage>
</organism>
<dbReference type="InterPro" id="IPR011701">
    <property type="entry name" value="MFS"/>
</dbReference>
<evidence type="ECO:0000313" key="7">
    <source>
        <dbReference type="Proteomes" id="UP000198555"/>
    </source>
</evidence>
<dbReference type="Pfam" id="PF07690">
    <property type="entry name" value="MFS_1"/>
    <property type="match status" value="1"/>
</dbReference>
<feature type="transmembrane region" description="Helical" evidence="5">
    <location>
        <begin position="334"/>
        <end position="355"/>
    </location>
</feature>
<dbReference type="EMBL" id="FNWX01000001">
    <property type="protein sequence ID" value="SEH36295.1"/>
    <property type="molecule type" value="Genomic_DNA"/>
</dbReference>
<feature type="transmembrane region" description="Helical" evidence="5">
    <location>
        <begin position="306"/>
        <end position="327"/>
    </location>
</feature>
<evidence type="ECO:0000313" key="6">
    <source>
        <dbReference type="EMBL" id="SEH36295.1"/>
    </source>
</evidence>
<reference evidence="7" key="1">
    <citation type="submission" date="2016-10" db="EMBL/GenBank/DDBJ databases">
        <authorList>
            <person name="Varghese N."/>
            <person name="Submissions S."/>
        </authorList>
    </citation>
    <scope>NUCLEOTIDE SEQUENCE [LARGE SCALE GENOMIC DNA]</scope>
    <source>
        <strain evidence="7">DSM 19326</strain>
    </source>
</reference>
<dbReference type="InterPro" id="IPR036259">
    <property type="entry name" value="MFS_trans_sf"/>
</dbReference>
<feature type="transmembrane region" description="Helical" evidence="5">
    <location>
        <begin position="489"/>
        <end position="509"/>
    </location>
</feature>
<keyword evidence="3 5" id="KW-1133">Transmembrane helix</keyword>
<keyword evidence="2 5" id="KW-0812">Transmembrane</keyword>
<dbReference type="SUPFAM" id="SSF103473">
    <property type="entry name" value="MFS general substrate transporter"/>
    <property type="match status" value="1"/>
</dbReference>
<feature type="transmembrane region" description="Helical" evidence="5">
    <location>
        <begin position="112"/>
        <end position="130"/>
    </location>
</feature>
<evidence type="ECO:0008006" key="8">
    <source>
        <dbReference type="Google" id="ProtNLM"/>
    </source>
</evidence>
<evidence type="ECO:0000256" key="4">
    <source>
        <dbReference type="ARBA" id="ARBA00023136"/>
    </source>
</evidence>
<feature type="transmembrane region" description="Helical" evidence="5">
    <location>
        <begin position="367"/>
        <end position="396"/>
    </location>
</feature>
<sequence>MTLFKEWVPNWLAKTILFTLLLPNIIMFFLPMANEDVAAGYYGIEPNDIQFTISLYYAGFASFYCLERRFYNYFTSKQYFIQFQLFQLLCCYLLFSSHILLVVFMVRFVQGMLFASAVNLYMSMAIRFMKSYRAKEVTYSLFFGMLLCTTSFNNLITADLIDQYNFDIVYKLSMVMFAVSVIIVLVCISSAKVFHRHTLIQLDMSSFILLAVILIGLGYLSVYGQQYYWFESVKIIQVSVMVGLAILLFAVRQLTLKRPYIDLSIFKQKQYLWGAMLLFFMYIERFSFTYVGSFYKSVLHMDPRHISYMFVFNLIGIIVGVALAAWHQIKQSNVIWLWMCGFVSLMIYHICMTQMLDNAGNESYYSILLFAHGLGVGLIMVPTILFIISIVPYYLAPSAAAFGLVIRFLGYTTSTFLTKYFSVYHYNLHYNRFLDYINYNNQYYLDKINQIIAYLGNNGLEEKTVPLVTQKVFKAQLDNQILLRSIMDYYSLMIWFSIAILFLLVCYYIREKKVYVHFRPLLPI</sequence>
<feature type="transmembrane region" description="Helical" evidence="5">
    <location>
        <begin position="12"/>
        <end position="29"/>
    </location>
</feature>
<dbReference type="GO" id="GO:0022857">
    <property type="term" value="F:transmembrane transporter activity"/>
    <property type="evidence" value="ECO:0007669"/>
    <property type="project" value="InterPro"/>
</dbReference>
<protein>
    <recommendedName>
        <fullName evidence="8">Beta-carotene 15,15'-monooxygenase</fullName>
    </recommendedName>
</protein>
<gene>
    <name evidence="6" type="ORF">SAMN05421793_10137</name>
</gene>
<dbReference type="GO" id="GO:0005886">
    <property type="term" value="C:plasma membrane"/>
    <property type="evidence" value="ECO:0007669"/>
    <property type="project" value="TreeGrafter"/>
</dbReference>
<evidence type="ECO:0000256" key="3">
    <source>
        <dbReference type="ARBA" id="ARBA00022989"/>
    </source>
</evidence>
<dbReference type="AlphaFoldDB" id="A0A1H6HQ28"/>
<evidence type="ECO:0000256" key="5">
    <source>
        <dbReference type="SAM" id="Phobius"/>
    </source>
</evidence>
<dbReference type="Proteomes" id="UP000198555">
    <property type="component" value="Unassembled WGS sequence"/>
</dbReference>
<feature type="transmembrane region" description="Helical" evidence="5">
    <location>
        <begin position="86"/>
        <end position="106"/>
    </location>
</feature>
<evidence type="ECO:0000256" key="1">
    <source>
        <dbReference type="ARBA" id="ARBA00004141"/>
    </source>
</evidence>
<keyword evidence="4 5" id="KW-0472">Membrane</keyword>